<sequence length="283" mass="32588">MSQSNIYQSPQRGGGGITDSAYTGYPANTGFNYGNISPNKNTISRLQNQNLITDGDQAQLTVNPRIVYLRKLYFALFMQLLIIGIFAFFVHLYENLRVHLQQNYVYFWVSLAGAAIIGILGLFFRQAIRKSPINYICMFLWTIFFGTILVYAVSINKDSIVGLMVFVLLASLMLSQFLYTLTVRYELTYQGTTLFVFGAQILNFHIFTLFTNLSFYQMVIISFFGFIFAFYLIFDTQSRVAGPDYDFNKEEWRSGTVLVYMDVFLLILRIGDLLRTMLTKKQD</sequence>
<feature type="transmembrane region" description="Helical" evidence="5">
    <location>
        <begin position="72"/>
        <end position="93"/>
    </location>
</feature>
<reference evidence="7" key="1">
    <citation type="journal article" date="2006" name="PLoS Biol.">
        <title>Macronuclear genome sequence of the ciliate Tetrahymena thermophila, a model eukaryote.</title>
        <authorList>
            <person name="Eisen J.A."/>
            <person name="Coyne R.S."/>
            <person name="Wu M."/>
            <person name="Wu D."/>
            <person name="Thiagarajan M."/>
            <person name="Wortman J.R."/>
            <person name="Badger J.H."/>
            <person name="Ren Q."/>
            <person name="Amedeo P."/>
            <person name="Jones K.M."/>
            <person name="Tallon L.J."/>
            <person name="Delcher A.L."/>
            <person name="Salzberg S.L."/>
            <person name="Silva J.C."/>
            <person name="Haas B.J."/>
            <person name="Majoros W.H."/>
            <person name="Farzad M."/>
            <person name="Carlton J.M."/>
            <person name="Smith R.K. Jr."/>
            <person name="Garg J."/>
            <person name="Pearlman R.E."/>
            <person name="Karrer K.M."/>
            <person name="Sun L."/>
            <person name="Manning G."/>
            <person name="Elde N.C."/>
            <person name="Turkewitz A.P."/>
            <person name="Asai D.J."/>
            <person name="Wilkes D.E."/>
            <person name="Wang Y."/>
            <person name="Cai H."/>
            <person name="Collins K."/>
            <person name="Stewart B.A."/>
            <person name="Lee S.R."/>
            <person name="Wilamowska K."/>
            <person name="Weinberg Z."/>
            <person name="Ruzzo W.L."/>
            <person name="Wloga D."/>
            <person name="Gaertig J."/>
            <person name="Frankel J."/>
            <person name="Tsao C.-C."/>
            <person name="Gorovsky M.A."/>
            <person name="Keeling P.J."/>
            <person name="Waller R.F."/>
            <person name="Patron N.J."/>
            <person name="Cherry J.M."/>
            <person name="Stover N.A."/>
            <person name="Krieger C.J."/>
            <person name="del Toro C."/>
            <person name="Ryder H.F."/>
            <person name="Williamson S.C."/>
            <person name="Barbeau R.A."/>
            <person name="Hamilton E.P."/>
            <person name="Orias E."/>
        </authorList>
    </citation>
    <scope>NUCLEOTIDE SEQUENCE [LARGE SCALE GENOMIC DNA]</scope>
    <source>
        <strain evidence="7">SB210</strain>
    </source>
</reference>
<comment type="subcellular location">
    <subcellularLocation>
        <location evidence="1">Membrane</location>
        <topology evidence="1">Multi-pass membrane protein</topology>
    </subcellularLocation>
</comment>
<name>W7XJU7_TETTS</name>
<feature type="transmembrane region" description="Helical" evidence="5">
    <location>
        <begin position="191"/>
        <end position="209"/>
    </location>
</feature>
<dbReference type="PANTHER" id="PTHR23291:SF47">
    <property type="entry name" value="TRANSMEMBRANE BAX INHIBITOR MOTIF CONTAINING 7"/>
    <property type="match status" value="1"/>
</dbReference>
<gene>
    <name evidence="6" type="ORF">TTHERM_000160869</name>
</gene>
<keyword evidence="4 5" id="KW-0472">Membrane</keyword>
<feature type="transmembrane region" description="Helical" evidence="5">
    <location>
        <begin position="105"/>
        <end position="124"/>
    </location>
</feature>
<dbReference type="PANTHER" id="PTHR23291">
    <property type="entry name" value="BAX INHIBITOR-RELATED"/>
    <property type="match status" value="1"/>
</dbReference>
<dbReference type="GeneID" id="24437620"/>
<comment type="similarity">
    <text evidence="5">Belongs to the BI1 family.</text>
</comment>
<organism evidence="6 7">
    <name type="scientific">Tetrahymena thermophila (strain SB210)</name>
    <dbReference type="NCBI Taxonomy" id="312017"/>
    <lineage>
        <taxon>Eukaryota</taxon>
        <taxon>Sar</taxon>
        <taxon>Alveolata</taxon>
        <taxon>Ciliophora</taxon>
        <taxon>Intramacronucleata</taxon>
        <taxon>Oligohymenophorea</taxon>
        <taxon>Hymenostomatida</taxon>
        <taxon>Tetrahymenina</taxon>
        <taxon>Tetrahymenidae</taxon>
        <taxon>Tetrahymena</taxon>
    </lineage>
</organism>
<evidence type="ECO:0000256" key="5">
    <source>
        <dbReference type="RuleBase" id="RU004379"/>
    </source>
</evidence>
<evidence type="ECO:0000313" key="6">
    <source>
        <dbReference type="EMBL" id="EWS75961.1"/>
    </source>
</evidence>
<keyword evidence="3 5" id="KW-1133">Transmembrane helix</keyword>
<dbReference type="RefSeq" id="XP_012651479.1">
    <property type="nucleotide sequence ID" value="XM_012796025.1"/>
</dbReference>
<dbReference type="AlphaFoldDB" id="W7XJU7"/>
<feature type="transmembrane region" description="Helical" evidence="5">
    <location>
        <begin position="255"/>
        <end position="274"/>
    </location>
</feature>
<protein>
    <submittedName>
        <fullName evidence="6">Inhibitor of apoptosis-promoting Bax1 protein</fullName>
    </submittedName>
</protein>
<keyword evidence="2 5" id="KW-0812">Transmembrane</keyword>
<evidence type="ECO:0000313" key="7">
    <source>
        <dbReference type="Proteomes" id="UP000009168"/>
    </source>
</evidence>
<dbReference type="InParanoid" id="W7XJU7"/>
<dbReference type="InterPro" id="IPR006214">
    <property type="entry name" value="Bax_inhibitor_1-related"/>
</dbReference>
<dbReference type="GO" id="GO:0016020">
    <property type="term" value="C:membrane"/>
    <property type="evidence" value="ECO:0007669"/>
    <property type="project" value="UniProtKB-SubCell"/>
</dbReference>
<accession>W7XJU7</accession>
<proteinExistence type="inferred from homology"/>
<evidence type="ECO:0000256" key="1">
    <source>
        <dbReference type="ARBA" id="ARBA00004141"/>
    </source>
</evidence>
<evidence type="ECO:0000256" key="4">
    <source>
        <dbReference type="ARBA" id="ARBA00023136"/>
    </source>
</evidence>
<keyword evidence="7" id="KW-1185">Reference proteome</keyword>
<dbReference type="KEGG" id="tet:TTHERM_000160869"/>
<feature type="transmembrane region" description="Helical" evidence="5">
    <location>
        <begin position="215"/>
        <end position="234"/>
    </location>
</feature>
<feature type="transmembrane region" description="Helical" evidence="5">
    <location>
        <begin position="136"/>
        <end position="154"/>
    </location>
</feature>
<evidence type="ECO:0000256" key="2">
    <source>
        <dbReference type="ARBA" id="ARBA00022692"/>
    </source>
</evidence>
<dbReference type="Proteomes" id="UP000009168">
    <property type="component" value="Unassembled WGS sequence"/>
</dbReference>
<evidence type="ECO:0000256" key="3">
    <source>
        <dbReference type="ARBA" id="ARBA00022989"/>
    </source>
</evidence>
<feature type="transmembrane region" description="Helical" evidence="5">
    <location>
        <begin position="160"/>
        <end position="179"/>
    </location>
</feature>
<dbReference type="Pfam" id="PF01027">
    <property type="entry name" value="Bax1-I"/>
    <property type="match status" value="1"/>
</dbReference>
<dbReference type="EMBL" id="GG662820">
    <property type="protein sequence ID" value="EWS75961.1"/>
    <property type="molecule type" value="Genomic_DNA"/>
</dbReference>
<dbReference type="OrthoDB" id="304201at2759"/>